<organism evidence="1 2">
    <name type="scientific">Streptomyces chengmaiensis</name>
    <dbReference type="NCBI Taxonomy" id="3040919"/>
    <lineage>
        <taxon>Bacteria</taxon>
        <taxon>Bacillati</taxon>
        <taxon>Actinomycetota</taxon>
        <taxon>Actinomycetes</taxon>
        <taxon>Kitasatosporales</taxon>
        <taxon>Streptomycetaceae</taxon>
        <taxon>Streptomyces</taxon>
    </lineage>
</organism>
<keyword evidence="2" id="KW-1185">Reference proteome</keyword>
<name>A0ABT6HL24_9ACTN</name>
<proteinExistence type="predicted"/>
<dbReference type="RefSeq" id="WP_279927324.1">
    <property type="nucleotide sequence ID" value="NZ_JARWBG010000008.1"/>
</dbReference>
<comment type="caution">
    <text evidence="1">The sequence shown here is derived from an EMBL/GenBank/DDBJ whole genome shotgun (WGS) entry which is preliminary data.</text>
</comment>
<protein>
    <submittedName>
        <fullName evidence="1">Uncharacterized protein</fullName>
    </submittedName>
</protein>
<reference evidence="1 2" key="1">
    <citation type="submission" date="2023-04" db="EMBL/GenBank/DDBJ databases">
        <title>Streptomyces chengmaiensis sp. nov. isolated from the stem of mangrove plant in Hainan.</title>
        <authorList>
            <person name="Huang X."/>
            <person name="Zhou S."/>
            <person name="Chu X."/>
            <person name="Xie Y."/>
            <person name="Lin Y."/>
        </authorList>
    </citation>
    <scope>NUCLEOTIDE SEQUENCE [LARGE SCALE GENOMIC DNA]</scope>
    <source>
        <strain evidence="1 2">HNM0663</strain>
    </source>
</reference>
<dbReference type="Proteomes" id="UP001223144">
    <property type="component" value="Unassembled WGS sequence"/>
</dbReference>
<evidence type="ECO:0000313" key="1">
    <source>
        <dbReference type="EMBL" id="MDH2389041.1"/>
    </source>
</evidence>
<dbReference type="EMBL" id="JARWBG010000008">
    <property type="protein sequence ID" value="MDH2389041.1"/>
    <property type="molecule type" value="Genomic_DNA"/>
</dbReference>
<sequence>MLEHLGDRSGAVIEDPGGNTFYWLVPPGSTLEWEEEFTPQAQVQMLSETAHVAVPGPQCTAGPQWRIPPTRMRCLTAAEALRDALAAAVSGSPDTSEHCW</sequence>
<evidence type="ECO:0000313" key="2">
    <source>
        <dbReference type="Proteomes" id="UP001223144"/>
    </source>
</evidence>
<gene>
    <name evidence="1" type="ORF">QCN29_09600</name>
</gene>
<accession>A0ABT6HL24</accession>